<keyword evidence="3" id="KW-1185">Reference proteome</keyword>
<proteinExistence type="predicted"/>
<dbReference type="AlphaFoldDB" id="A0A445D415"/>
<gene>
    <name evidence="2" type="ORF">Ahy_A05g023637</name>
</gene>
<reference evidence="2 3" key="1">
    <citation type="submission" date="2019-01" db="EMBL/GenBank/DDBJ databases">
        <title>Sequencing of cultivated peanut Arachis hypogaea provides insights into genome evolution and oil improvement.</title>
        <authorList>
            <person name="Chen X."/>
        </authorList>
    </citation>
    <scope>NUCLEOTIDE SEQUENCE [LARGE SCALE GENOMIC DNA]</scope>
    <source>
        <strain evidence="3">cv. Fuhuasheng</strain>
        <tissue evidence="2">Leaves</tissue>
    </source>
</reference>
<evidence type="ECO:0000256" key="1">
    <source>
        <dbReference type="SAM" id="Phobius"/>
    </source>
</evidence>
<evidence type="ECO:0000313" key="3">
    <source>
        <dbReference type="Proteomes" id="UP000289738"/>
    </source>
</evidence>
<accession>A0A445D415</accession>
<name>A0A445D415_ARAHY</name>
<keyword evidence="1" id="KW-0812">Transmembrane</keyword>
<dbReference type="Proteomes" id="UP000289738">
    <property type="component" value="Chromosome A05"/>
</dbReference>
<feature type="transmembrane region" description="Helical" evidence="1">
    <location>
        <begin position="114"/>
        <end position="134"/>
    </location>
</feature>
<evidence type="ECO:0000313" key="2">
    <source>
        <dbReference type="EMBL" id="RYR57972.1"/>
    </source>
</evidence>
<keyword evidence="1" id="KW-1133">Transmembrane helix</keyword>
<dbReference type="EMBL" id="SDMP01000005">
    <property type="protein sequence ID" value="RYR57972.1"/>
    <property type="molecule type" value="Genomic_DNA"/>
</dbReference>
<protein>
    <submittedName>
        <fullName evidence="2">Uncharacterized protein</fullName>
    </submittedName>
</protein>
<feature type="transmembrane region" description="Helical" evidence="1">
    <location>
        <begin position="76"/>
        <end position="94"/>
    </location>
</feature>
<sequence>MKFMNHYLLNFIMCYFDVLFKVQYLFLERIIPEKYIKLYILKIFLRSRISVTLLILKKIMDDVVLNFKRDAQLKDLINEGIIWIQFFFFFANVYQSFFFEVELQYITHINNNNLLSLLSIYETFFFLFLSYLFYNIKIFITYQLHVNSAVQSLTTCENKLRVQTNLFAYTMHDDDTYAPNTDPCLLGCLPIKEMDPPSTIFEKEKVVYIFYCRFTLIYDDMECCNFNYSDLAAFYLRAAHKLLLSDPFCDNKKFSLSNLKPSHMSRIL</sequence>
<organism evidence="2 3">
    <name type="scientific">Arachis hypogaea</name>
    <name type="common">Peanut</name>
    <dbReference type="NCBI Taxonomy" id="3818"/>
    <lineage>
        <taxon>Eukaryota</taxon>
        <taxon>Viridiplantae</taxon>
        <taxon>Streptophyta</taxon>
        <taxon>Embryophyta</taxon>
        <taxon>Tracheophyta</taxon>
        <taxon>Spermatophyta</taxon>
        <taxon>Magnoliopsida</taxon>
        <taxon>eudicotyledons</taxon>
        <taxon>Gunneridae</taxon>
        <taxon>Pentapetalae</taxon>
        <taxon>rosids</taxon>
        <taxon>fabids</taxon>
        <taxon>Fabales</taxon>
        <taxon>Fabaceae</taxon>
        <taxon>Papilionoideae</taxon>
        <taxon>50 kb inversion clade</taxon>
        <taxon>dalbergioids sensu lato</taxon>
        <taxon>Dalbergieae</taxon>
        <taxon>Pterocarpus clade</taxon>
        <taxon>Arachis</taxon>
    </lineage>
</organism>
<comment type="caution">
    <text evidence="2">The sequence shown here is derived from an EMBL/GenBank/DDBJ whole genome shotgun (WGS) entry which is preliminary data.</text>
</comment>
<keyword evidence="1" id="KW-0472">Membrane</keyword>